<gene>
    <name evidence="2" type="ORF">J1N35_001275</name>
</gene>
<feature type="compositionally biased region" description="Basic and acidic residues" evidence="1">
    <location>
        <begin position="94"/>
        <end position="117"/>
    </location>
</feature>
<name>A0A9D3WHD6_9ROSI</name>
<protein>
    <submittedName>
        <fullName evidence="2">Uncharacterized protein</fullName>
    </submittedName>
</protein>
<organism evidence="2 3">
    <name type="scientific">Gossypium stocksii</name>
    <dbReference type="NCBI Taxonomy" id="47602"/>
    <lineage>
        <taxon>Eukaryota</taxon>
        <taxon>Viridiplantae</taxon>
        <taxon>Streptophyta</taxon>
        <taxon>Embryophyta</taxon>
        <taxon>Tracheophyta</taxon>
        <taxon>Spermatophyta</taxon>
        <taxon>Magnoliopsida</taxon>
        <taxon>eudicotyledons</taxon>
        <taxon>Gunneridae</taxon>
        <taxon>Pentapetalae</taxon>
        <taxon>rosids</taxon>
        <taxon>malvids</taxon>
        <taxon>Malvales</taxon>
        <taxon>Malvaceae</taxon>
        <taxon>Malvoideae</taxon>
        <taxon>Gossypium</taxon>
    </lineage>
</organism>
<dbReference type="EMBL" id="JAIQCV010000001">
    <property type="protein sequence ID" value="KAH1129897.1"/>
    <property type="molecule type" value="Genomic_DNA"/>
</dbReference>
<comment type="caution">
    <text evidence="2">The sequence shown here is derived from an EMBL/GenBank/DDBJ whole genome shotgun (WGS) entry which is preliminary data.</text>
</comment>
<evidence type="ECO:0000256" key="1">
    <source>
        <dbReference type="SAM" id="MobiDB-lite"/>
    </source>
</evidence>
<sequence length="151" mass="17406">MHLEKGFTLKESNYRDFMARIHQVAEALNWELFSEKRPSVDEELVREFYANLTSSKLTEGTINGWDLYRVAGDFVLQQQVEQSEDPEEEGDDPIEIKPDQLAEVPDKAEPMEPKAEPDIESSMFGAPPPSLDLRDGLSKLMDIMQHMQWQH</sequence>
<dbReference type="AlphaFoldDB" id="A0A9D3WHD6"/>
<keyword evidence="3" id="KW-1185">Reference proteome</keyword>
<reference evidence="2 3" key="1">
    <citation type="journal article" date="2021" name="Plant Biotechnol. J.">
        <title>Multi-omics assisted identification of the key and species-specific regulatory components of drought-tolerant mechanisms in Gossypium stocksii.</title>
        <authorList>
            <person name="Yu D."/>
            <person name="Ke L."/>
            <person name="Zhang D."/>
            <person name="Wu Y."/>
            <person name="Sun Y."/>
            <person name="Mei J."/>
            <person name="Sun J."/>
            <person name="Sun Y."/>
        </authorList>
    </citation>
    <scope>NUCLEOTIDE SEQUENCE [LARGE SCALE GENOMIC DNA]</scope>
    <source>
        <strain evidence="3">cv. E1</strain>
        <tissue evidence="2">Leaf</tissue>
    </source>
</reference>
<feature type="compositionally biased region" description="Acidic residues" evidence="1">
    <location>
        <begin position="82"/>
        <end position="93"/>
    </location>
</feature>
<evidence type="ECO:0000313" key="3">
    <source>
        <dbReference type="Proteomes" id="UP000828251"/>
    </source>
</evidence>
<feature type="region of interest" description="Disordered" evidence="1">
    <location>
        <begin position="80"/>
        <end position="130"/>
    </location>
</feature>
<dbReference type="Proteomes" id="UP000828251">
    <property type="component" value="Unassembled WGS sequence"/>
</dbReference>
<evidence type="ECO:0000313" key="2">
    <source>
        <dbReference type="EMBL" id="KAH1129897.1"/>
    </source>
</evidence>
<proteinExistence type="predicted"/>
<accession>A0A9D3WHD6</accession>